<dbReference type="InterPro" id="IPR036271">
    <property type="entry name" value="Tet_transcr_reg_TetR-rel_C_sf"/>
</dbReference>
<dbReference type="GO" id="GO:0003700">
    <property type="term" value="F:DNA-binding transcription factor activity"/>
    <property type="evidence" value="ECO:0007669"/>
    <property type="project" value="TreeGrafter"/>
</dbReference>
<dbReference type="PANTHER" id="PTHR30055">
    <property type="entry name" value="HTH-TYPE TRANSCRIPTIONAL REGULATOR RUTR"/>
    <property type="match status" value="1"/>
</dbReference>
<evidence type="ECO:0000313" key="6">
    <source>
        <dbReference type="EMBL" id="OPC78871.1"/>
    </source>
</evidence>
<reference evidence="6 7" key="1">
    <citation type="submission" date="2017-03" db="EMBL/GenBank/DDBJ databases">
        <title>Draft genome sequence of Streptomyces scabrisporus NF3, endophyte isolated from Amphipterygium adstringens.</title>
        <authorList>
            <person name="Vazquez M."/>
            <person name="Ceapa C.D."/>
            <person name="Rodriguez Luna D."/>
            <person name="Sanchez Esquivel S."/>
        </authorList>
    </citation>
    <scope>NUCLEOTIDE SEQUENCE [LARGE SCALE GENOMIC DNA]</scope>
    <source>
        <strain evidence="6 7">NF3</strain>
    </source>
</reference>
<evidence type="ECO:0000256" key="2">
    <source>
        <dbReference type="ARBA" id="ARBA00023125"/>
    </source>
</evidence>
<keyword evidence="3" id="KW-0804">Transcription</keyword>
<evidence type="ECO:0000256" key="3">
    <source>
        <dbReference type="ARBA" id="ARBA00023163"/>
    </source>
</evidence>
<evidence type="ECO:0000259" key="5">
    <source>
        <dbReference type="PROSITE" id="PS50977"/>
    </source>
</evidence>
<comment type="caution">
    <text evidence="6">The sequence shown here is derived from an EMBL/GenBank/DDBJ whole genome shotgun (WGS) entry which is preliminary data.</text>
</comment>
<dbReference type="EMBL" id="MWQN01000002">
    <property type="protein sequence ID" value="OPC78871.1"/>
    <property type="molecule type" value="Genomic_DNA"/>
</dbReference>
<dbReference type="InterPro" id="IPR050109">
    <property type="entry name" value="HTH-type_TetR-like_transc_reg"/>
</dbReference>
<accession>A0A1T3NQI0</accession>
<dbReference type="GO" id="GO:0000976">
    <property type="term" value="F:transcription cis-regulatory region binding"/>
    <property type="evidence" value="ECO:0007669"/>
    <property type="project" value="TreeGrafter"/>
</dbReference>
<dbReference type="STRING" id="159449.B4N89_32605"/>
<evidence type="ECO:0000313" key="7">
    <source>
        <dbReference type="Proteomes" id="UP000190037"/>
    </source>
</evidence>
<evidence type="ECO:0000256" key="1">
    <source>
        <dbReference type="ARBA" id="ARBA00023015"/>
    </source>
</evidence>
<dbReference type="Gene3D" id="1.10.357.10">
    <property type="entry name" value="Tetracycline Repressor, domain 2"/>
    <property type="match status" value="1"/>
</dbReference>
<keyword evidence="1" id="KW-0805">Transcription regulation</keyword>
<proteinExistence type="predicted"/>
<dbReference type="Gene3D" id="1.10.10.60">
    <property type="entry name" value="Homeodomain-like"/>
    <property type="match status" value="1"/>
</dbReference>
<dbReference type="InterPro" id="IPR011075">
    <property type="entry name" value="TetR_C"/>
</dbReference>
<gene>
    <name evidence="6" type="ORF">B4N89_32605</name>
</gene>
<dbReference type="PANTHER" id="PTHR30055:SF148">
    <property type="entry name" value="TETR-FAMILY TRANSCRIPTIONAL REGULATOR"/>
    <property type="match status" value="1"/>
</dbReference>
<dbReference type="Proteomes" id="UP000190037">
    <property type="component" value="Unassembled WGS sequence"/>
</dbReference>
<feature type="DNA-binding region" description="H-T-H motif" evidence="4">
    <location>
        <begin position="31"/>
        <end position="50"/>
    </location>
</feature>
<evidence type="ECO:0000256" key="4">
    <source>
        <dbReference type="PROSITE-ProRule" id="PRU00335"/>
    </source>
</evidence>
<dbReference type="OrthoDB" id="9796019at2"/>
<keyword evidence="7" id="KW-1185">Reference proteome</keyword>
<organism evidence="6 7">
    <name type="scientific">Embleya scabrispora</name>
    <dbReference type="NCBI Taxonomy" id="159449"/>
    <lineage>
        <taxon>Bacteria</taxon>
        <taxon>Bacillati</taxon>
        <taxon>Actinomycetota</taxon>
        <taxon>Actinomycetes</taxon>
        <taxon>Kitasatosporales</taxon>
        <taxon>Streptomycetaceae</taxon>
        <taxon>Embleya</taxon>
    </lineage>
</organism>
<keyword evidence="2 4" id="KW-0238">DNA-binding</keyword>
<dbReference type="InterPro" id="IPR001647">
    <property type="entry name" value="HTH_TetR"/>
</dbReference>
<dbReference type="Pfam" id="PF00440">
    <property type="entry name" value="TetR_N"/>
    <property type="match status" value="1"/>
</dbReference>
<dbReference type="InterPro" id="IPR009057">
    <property type="entry name" value="Homeodomain-like_sf"/>
</dbReference>
<dbReference type="RefSeq" id="WP_078980073.1">
    <property type="nucleotide sequence ID" value="NZ_MWQN01000002.1"/>
</dbReference>
<dbReference type="SUPFAM" id="SSF46689">
    <property type="entry name" value="Homeodomain-like"/>
    <property type="match status" value="1"/>
</dbReference>
<dbReference type="AlphaFoldDB" id="A0A1T3NQI0"/>
<protein>
    <submittedName>
        <fullName evidence="6">TetR family transcriptional regulator</fullName>
    </submittedName>
</protein>
<dbReference type="Pfam" id="PF16859">
    <property type="entry name" value="TetR_C_11"/>
    <property type="match status" value="1"/>
</dbReference>
<feature type="domain" description="HTH tetR-type" evidence="5">
    <location>
        <begin position="8"/>
        <end position="68"/>
    </location>
</feature>
<sequence>MAERRRGAALEKALLDAAWAELTLHGYAKFTMDAVVKRAGTSPPVLYRRWSDRDELVRATIAHTMKEARLAIPDTGSLREDVLTLMREINSTRAELATIVIAHLAAHYQATGIRPGDITDPLVTGRKEAVDVLFDRAVERGEIDPGRLTERIKSLPFDLLRHEFLTTFAAAPDRALEEIVDEIFLPLLVGDADDRARAGRV</sequence>
<dbReference type="PROSITE" id="PS50977">
    <property type="entry name" value="HTH_TETR_2"/>
    <property type="match status" value="1"/>
</dbReference>
<dbReference type="SUPFAM" id="SSF48498">
    <property type="entry name" value="Tetracyclin repressor-like, C-terminal domain"/>
    <property type="match status" value="1"/>
</dbReference>
<name>A0A1T3NQI0_9ACTN</name>